<reference evidence="1 2" key="1">
    <citation type="submission" date="2019-10" db="EMBL/GenBank/DDBJ databases">
        <title>Glaciimonas soli sp. nov., a psychrophilic bacterium isolated from the forest soil of a high elevation mountain in Taiwan.</title>
        <authorList>
            <person name="Wang L.-T."/>
            <person name="Shieh W.Y."/>
        </authorList>
    </citation>
    <scope>NUCLEOTIDE SEQUENCE [LARGE SCALE GENOMIC DNA]</scope>
    <source>
        <strain evidence="1 2">GS1</strain>
    </source>
</reference>
<accession>A0A843YWK3</accession>
<evidence type="ECO:0000313" key="1">
    <source>
        <dbReference type="EMBL" id="MQR02044.1"/>
    </source>
</evidence>
<sequence>MFSFLFKRGDRSTRSSTAAKTEAAQKVIEQVALKASNQQTAENARQALLQEAAALKNEEAAITFITQTEFADARLQAAQLVQSPQGLKQVLQAMRNVDRRVTKLMQTRLDTLDREQKTAEQAALCLQKARLLYETPSLLPNQVADLDRAWQLIAHPAETQQQEFQQLREKLAQRLSTQATLQRSVLALIADMRQWNQQYKTETLAELPIETHTVDSLAMQAQHAEAIMQGHMRNEEAISLPKNLHVDFATEIQALQQIIQHLKQRVTQQLARQERHQQAAQQSAIELDSDVSELPLDAQLESQLPPPVKESQEKVHKKVVKVAQVEDAAVKQQFLVALSGLETALEEGALQAAMDCDKSLRQLDFKVLKISAADNSRLTQARSELGRLQGWARWGGNVSREELMKAAQELPGLSLEISELAKKIGSLRARWKSLDVSAGPAPKVLWDGFDVACSAAYAPVAAHFQQLAQERQCNQTLALDEIAQVQKYADENMAENVQPNWKAIAQYCQQRQQAWRKIGTINRSEKKALDKAFANALERLQKPLAEQQQYEIARRESLIEEASALPVNQRETLEHLRQLQQRWQEQAQSLPLARQDEQKLWLRFREACDAIFAQRKEAASSADTERRQNLLEKEEVCTRLEAVLTAADLSENALVQSVRQAHQDWNKIGMVPRAAEAQIATRYNAAVTGVQTRIDVYHQQALAAQKQALSDKLALCQAAEASLDLPTNAAHDGETQRANWQALPALPSAFEKAMRSRFDVVLKLHANGDTAAKSAYLSTLENNRTALLHEILRAETMAGIDSPSSLSRERLQLQVEVLQASLKAGSAEVGSKQQLLTVASLPALMDDASHERMQRLILAIDFQ</sequence>
<gene>
    <name evidence="1" type="ORF">GEV47_15305</name>
</gene>
<comment type="caution">
    <text evidence="1">The sequence shown here is derived from an EMBL/GenBank/DDBJ whole genome shotgun (WGS) entry which is preliminary data.</text>
</comment>
<dbReference type="RefSeq" id="WP_153235608.1">
    <property type="nucleotide sequence ID" value="NZ_WINI01000007.1"/>
</dbReference>
<dbReference type="Proteomes" id="UP000451565">
    <property type="component" value="Unassembled WGS sequence"/>
</dbReference>
<dbReference type="EMBL" id="WINI01000007">
    <property type="protein sequence ID" value="MQR02044.1"/>
    <property type="molecule type" value="Genomic_DNA"/>
</dbReference>
<dbReference type="InterPro" id="IPR007139">
    <property type="entry name" value="DUF349"/>
</dbReference>
<dbReference type="OrthoDB" id="5523335at2"/>
<evidence type="ECO:0000313" key="2">
    <source>
        <dbReference type="Proteomes" id="UP000451565"/>
    </source>
</evidence>
<proteinExistence type="predicted"/>
<dbReference type="Pfam" id="PF03993">
    <property type="entry name" value="DUF349"/>
    <property type="match status" value="2"/>
</dbReference>
<organism evidence="1 2">
    <name type="scientific">Glaciimonas soli</name>
    <dbReference type="NCBI Taxonomy" id="2590999"/>
    <lineage>
        <taxon>Bacteria</taxon>
        <taxon>Pseudomonadati</taxon>
        <taxon>Pseudomonadota</taxon>
        <taxon>Betaproteobacteria</taxon>
        <taxon>Burkholderiales</taxon>
        <taxon>Oxalobacteraceae</taxon>
        <taxon>Glaciimonas</taxon>
    </lineage>
</organism>
<protein>
    <submittedName>
        <fullName evidence="1">DUF349 domain-containing protein</fullName>
    </submittedName>
</protein>
<dbReference type="AlphaFoldDB" id="A0A843YWK3"/>
<name>A0A843YWK3_9BURK</name>
<keyword evidence="2" id="KW-1185">Reference proteome</keyword>